<protein>
    <submittedName>
        <fullName evidence="1">Uncharacterized protein</fullName>
    </submittedName>
</protein>
<comment type="caution">
    <text evidence="1">The sequence shown here is derived from an EMBL/GenBank/DDBJ whole genome shotgun (WGS) entry which is preliminary data.</text>
</comment>
<dbReference type="EMBL" id="WQMT02000007">
    <property type="protein sequence ID" value="KAG9220644.1"/>
    <property type="molecule type" value="Genomic_DNA"/>
</dbReference>
<dbReference type="Proteomes" id="UP000824881">
    <property type="component" value="Unassembled WGS sequence"/>
</dbReference>
<evidence type="ECO:0000313" key="1">
    <source>
        <dbReference type="EMBL" id="KAG9220644.1"/>
    </source>
</evidence>
<proteinExistence type="predicted"/>
<accession>A0ACB7ISZ6</accession>
<evidence type="ECO:0000313" key="2">
    <source>
        <dbReference type="Proteomes" id="UP000824881"/>
    </source>
</evidence>
<keyword evidence="2" id="KW-1185">Reference proteome</keyword>
<gene>
    <name evidence="1" type="ORF">CCMSSC00406_0003743</name>
</gene>
<reference evidence="1 2" key="1">
    <citation type="journal article" date="2021" name="Appl. Environ. Microbiol.">
        <title>Genetic linkage and physical mapping for an oyster mushroom Pleurotus cornucopiae and QTL analysis for the trait cap color.</title>
        <authorList>
            <person name="Zhang Y."/>
            <person name="Gao W."/>
            <person name="Sonnenberg A."/>
            <person name="Chen Q."/>
            <person name="Zhang J."/>
            <person name="Huang C."/>
        </authorList>
    </citation>
    <scope>NUCLEOTIDE SEQUENCE [LARGE SCALE GENOMIC DNA]</scope>
    <source>
        <strain evidence="1">CCMSSC00406</strain>
    </source>
</reference>
<sequence>MLLQFLTSLNQTIAYIEQHFVASAKGPPPLDVLIYAAGNILFPTLNIDQIPDLLDLLSTVETYRRHIVLKADDVLAFHAHWKNENVEESVLLTAEEHHFVGSIVAENSTMRDSYKSVISALCQMDIYHLWTRPEPSIAKLAVRMNEYYPPSNKKYQRQPALLFHADLSTTERADIEVTCRETVEFFQQSLSWALSHADPGQPLSECFQSDKFANICRPDSIKFAVNGAAAYLTRVQEDSHKFEQIFKNGPTTVSE</sequence>
<organism evidence="1 2">
    <name type="scientific">Pleurotus cornucopiae</name>
    <name type="common">Cornucopia mushroom</name>
    <dbReference type="NCBI Taxonomy" id="5321"/>
    <lineage>
        <taxon>Eukaryota</taxon>
        <taxon>Fungi</taxon>
        <taxon>Dikarya</taxon>
        <taxon>Basidiomycota</taxon>
        <taxon>Agaricomycotina</taxon>
        <taxon>Agaricomycetes</taxon>
        <taxon>Agaricomycetidae</taxon>
        <taxon>Agaricales</taxon>
        <taxon>Pleurotineae</taxon>
        <taxon>Pleurotaceae</taxon>
        <taxon>Pleurotus</taxon>
    </lineage>
</organism>
<name>A0ACB7ISZ6_PLECO</name>